<keyword evidence="1" id="KW-0472">Membrane</keyword>
<dbReference type="HOGENOM" id="CLU_1959403_0_0_1"/>
<protein>
    <submittedName>
        <fullName evidence="2">Uncharacterized protein</fullName>
    </submittedName>
</protein>
<dbReference type="RefSeq" id="XP_008089615.1">
    <property type="nucleotide sequence ID" value="XM_008091424.1"/>
</dbReference>
<dbReference type="AlphaFoldDB" id="E3Q3J3"/>
<organism evidence="3">
    <name type="scientific">Colletotrichum graminicola (strain M1.001 / M2 / FGSC 10212)</name>
    <name type="common">Maize anthracnose fungus</name>
    <name type="synonym">Glomerella graminicola</name>
    <dbReference type="NCBI Taxonomy" id="645133"/>
    <lineage>
        <taxon>Eukaryota</taxon>
        <taxon>Fungi</taxon>
        <taxon>Dikarya</taxon>
        <taxon>Ascomycota</taxon>
        <taxon>Pezizomycotina</taxon>
        <taxon>Sordariomycetes</taxon>
        <taxon>Hypocreomycetidae</taxon>
        <taxon>Glomerellales</taxon>
        <taxon>Glomerellaceae</taxon>
        <taxon>Colletotrichum</taxon>
        <taxon>Colletotrichum graminicola species complex</taxon>
    </lineage>
</organism>
<evidence type="ECO:0000313" key="3">
    <source>
        <dbReference type="Proteomes" id="UP000008782"/>
    </source>
</evidence>
<keyword evidence="3" id="KW-1185">Reference proteome</keyword>
<dbReference type="VEuPathDB" id="FungiDB:GLRG_00739"/>
<dbReference type="GeneID" id="24406104"/>
<evidence type="ECO:0000256" key="1">
    <source>
        <dbReference type="SAM" id="Phobius"/>
    </source>
</evidence>
<evidence type="ECO:0000313" key="2">
    <source>
        <dbReference type="EMBL" id="EFQ25595.1"/>
    </source>
</evidence>
<feature type="transmembrane region" description="Helical" evidence="1">
    <location>
        <begin position="94"/>
        <end position="125"/>
    </location>
</feature>
<name>E3Q3J3_COLGM</name>
<dbReference type="Proteomes" id="UP000008782">
    <property type="component" value="Unassembled WGS sequence"/>
</dbReference>
<keyword evidence="1" id="KW-1133">Transmembrane helix</keyword>
<accession>E3Q3J3</accession>
<dbReference type="EMBL" id="GG697332">
    <property type="protein sequence ID" value="EFQ25595.1"/>
    <property type="molecule type" value="Genomic_DNA"/>
</dbReference>
<reference evidence="3" key="1">
    <citation type="journal article" date="2012" name="Nat. Genet.">
        <title>Lifestyle transitions in plant pathogenic Colletotrichum fungi deciphered by genome and transcriptome analyses.</title>
        <authorList>
            <person name="O'Connell R.J."/>
            <person name="Thon M.R."/>
            <person name="Hacquard S."/>
            <person name="Amyotte S.G."/>
            <person name="Kleemann J."/>
            <person name="Torres M.F."/>
            <person name="Damm U."/>
            <person name="Buiate E.A."/>
            <person name="Epstein L."/>
            <person name="Alkan N."/>
            <person name="Altmueller J."/>
            <person name="Alvarado-Balderrama L."/>
            <person name="Bauser C.A."/>
            <person name="Becker C."/>
            <person name="Birren B.W."/>
            <person name="Chen Z."/>
            <person name="Choi J."/>
            <person name="Crouch J.A."/>
            <person name="Duvick J.P."/>
            <person name="Farman M.A."/>
            <person name="Gan P."/>
            <person name="Heiman D."/>
            <person name="Henrissat B."/>
            <person name="Howard R.J."/>
            <person name="Kabbage M."/>
            <person name="Koch C."/>
            <person name="Kracher B."/>
            <person name="Kubo Y."/>
            <person name="Law A.D."/>
            <person name="Lebrun M.-H."/>
            <person name="Lee Y.-H."/>
            <person name="Miyara I."/>
            <person name="Moore N."/>
            <person name="Neumann U."/>
            <person name="Nordstroem K."/>
            <person name="Panaccione D.G."/>
            <person name="Panstruga R."/>
            <person name="Place M."/>
            <person name="Proctor R.H."/>
            <person name="Prusky D."/>
            <person name="Rech G."/>
            <person name="Reinhardt R."/>
            <person name="Rollins J.A."/>
            <person name="Rounsley S."/>
            <person name="Schardl C.L."/>
            <person name="Schwartz D.C."/>
            <person name="Shenoy N."/>
            <person name="Shirasu K."/>
            <person name="Sikhakolli U.R."/>
            <person name="Stueber K."/>
            <person name="Sukno S.A."/>
            <person name="Sweigard J.A."/>
            <person name="Takano Y."/>
            <person name="Takahara H."/>
            <person name="Trail F."/>
            <person name="van der Does H.C."/>
            <person name="Voll L.M."/>
            <person name="Will I."/>
            <person name="Young S."/>
            <person name="Zeng Q."/>
            <person name="Zhang J."/>
            <person name="Zhou S."/>
            <person name="Dickman M.B."/>
            <person name="Schulze-Lefert P."/>
            <person name="Ver Loren van Themaat E."/>
            <person name="Ma L.-J."/>
            <person name="Vaillancourt L.J."/>
        </authorList>
    </citation>
    <scope>NUCLEOTIDE SEQUENCE [LARGE SCALE GENOMIC DNA]</scope>
    <source>
        <strain evidence="3">M1.001 / M2 / FGSC 10212</strain>
    </source>
</reference>
<gene>
    <name evidence="2" type="ORF">GLRG_00739</name>
</gene>
<keyword evidence="1" id="KW-0812">Transmembrane</keyword>
<proteinExistence type="predicted"/>
<sequence>MTGSHSTQWTEVYLSHSISLSHNIPRHAENTTQHNCPASLSRHHQMPFQRAGLIQQSFAFALFIPTFMTSIQTNYWTWSDEDEQRRRIKIKKRAFLFFFSSYLIRFYGTWIGMAFRTFGFLFYFFSPV</sequence>